<dbReference type="InterPro" id="IPR023385">
    <property type="entry name" value="YopX-like_C"/>
</dbReference>
<protein>
    <recommendedName>
        <fullName evidence="1">YopX protein domain-containing protein</fullName>
    </recommendedName>
</protein>
<dbReference type="Proteomes" id="UP000287296">
    <property type="component" value="Unassembled WGS sequence"/>
</dbReference>
<dbReference type="OrthoDB" id="1809393at2"/>
<evidence type="ECO:0000313" key="2">
    <source>
        <dbReference type="EMBL" id="RST57222.1"/>
    </source>
</evidence>
<gene>
    <name evidence="2" type="ORF">D5F11_023800</name>
</gene>
<evidence type="ECO:0000313" key="3">
    <source>
        <dbReference type="Proteomes" id="UP000287296"/>
    </source>
</evidence>
<dbReference type="EMBL" id="QYTW02000039">
    <property type="protein sequence ID" value="RST57222.1"/>
    <property type="molecule type" value="Genomic_DNA"/>
</dbReference>
<feature type="domain" description="YopX protein" evidence="1">
    <location>
        <begin position="5"/>
        <end position="48"/>
    </location>
</feature>
<dbReference type="SUPFAM" id="SSF159006">
    <property type="entry name" value="YopX-like"/>
    <property type="match status" value="1"/>
</dbReference>
<evidence type="ECO:0000259" key="1">
    <source>
        <dbReference type="Pfam" id="PF09643"/>
    </source>
</evidence>
<accession>A0A429X1B1</accession>
<comment type="caution">
    <text evidence="2">The sequence shown here is derived from an EMBL/GenBank/DDBJ whole genome shotgun (WGS) entry which is preliminary data.</text>
</comment>
<dbReference type="Gene3D" id="2.30.30.290">
    <property type="entry name" value="YopX-like domains"/>
    <property type="match status" value="1"/>
</dbReference>
<dbReference type="InterPro" id="IPR019096">
    <property type="entry name" value="YopX_protein"/>
</dbReference>
<proteinExistence type="predicted"/>
<organism evidence="2 3">
    <name type="scientific">Siminovitchia terrae</name>
    <name type="common">Bacillus terrae</name>
    <dbReference type="NCBI Taxonomy" id="1914933"/>
    <lineage>
        <taxon>Bacteria</taxon>
        <taxon>Bacillati</taxon>
        <taxon>Bacillota</taxon>
        <taxon>Bacilli</taxon>
        <taxon>Bacillales</taxon>
        <taxon>Bacillaceae</taxon>
        <taxon>Siminovitchia</taxon>
    </lineage>
</organism>
<dbReference type="RefSeq" id="WP_120118932.1">
    <property type="nucleotide sequence ID" value="NZ_QYTW02000039.1"/>
</dbReference>
<reference evidence="2 3" key="1">
    <citation type="submission" date="2018-12" db="EMBL/GenBank/DDBJ databases">
        <authorList>
            <person name="Sun L."/>
            <person name="Chen Z."/>
        </authorList>
    </citation>
    <scope>NUCLEOTIDE SEQUENCE [LARGE SCALE GENOMIC DNA]</scope>
    <source>
        <strain evidence="2 3">LMG 29736</strain>
    </source>
</reference>
<name>A0A429X1B1_SIMTE</name>
<dbReference type="Pfam" id="PF09643">
    <property type="entry name" value="YopX"/>
    <property type="match status" value="1"/>
</dbReference>
<sequence length="60" mass="7218">MVDSKTVGQYIGRKDKNMTEIYKGDIWWNGPQELVFVVAFDEDRAGWFSFARRRLWMLCR</sequence>
<dbReference type="AlphaFoldDB" id="A0A429X1B1"/>